<dbReference type="GO" id="GO:0005524">
    <property type="term" value="F:ATP binding"/>
    <property type="evidence" value="ECO:0007669"/>
    <property type="project" value="UniProtKB-KW"/>
</dbReference>
<dbReference type="PROSITE" id="PS50929">
    <property type="entry name" value="ABC_TM1F"/>
    <property type="match status" value="1"/>
</dbReference>
<dbReference type="Gene3D" id="1.20.1560.10">
    <property type="entry name" value="ABC transporter type 1, transmembrane domain"/>
    <property type="match status" value="1"/>
</dbReference>
<dbReference type="CDD" id="cd18548">
    <property type="entry name" value="ABC_6TM_Tm287_like"/>
    <property type="match status" value="1"/>
</dbReference>
<protein>
    <submittedName>
        <fullName evidence="10">ABC transporter ATP-binding protein</fullName>
    </submittedName>
</protein>
<feature type="domain" description="ABC transmembrane type-1" evidence="9">
    <location>
        <begin position="16"/>
        <end position="298"/>
    </location>
</feature>
<dbReference type="Gene3D" id="3.40.50.300">
    <property type="entry name" value="P-loop containing nucleotide triphosphate hydrolases"/>
    <property type="match status" value="1"/>
</dbReference>
<evidence type="ECO:0000259" key="9">
    <source>
        <dbReference type="PROSITE" id="PS50929"/>
    </source>
</evidence>
<dbReference type="Pfam" id="PF00664">
    <property type="entry name" value="ABC_membrane"/>
    <property type="match status" value="1"/>
</dbReference>
<dbReference type="PROSITE" id="PS00211">
    <property type="entry name" value="ABC_TRANSPORTER_1"/>
    <property type="match status" value="1"/>
</dbReference>
<reference evidence="10 11" key="1">
    <citation type="submission" date="2023-05" db="EMBL/GenBank/DDBJ databases">
        <title>Comparative genomics reveals the evidence of polycyclic aromatic hydrocarbons degradation in moderately halophilic genus Pontibacillus.</title>
        <authorList>
            <person name="Yang H."/>
            <person name="Qian Z."/>
        </authorList>
    </citation>
    <scope>NUCLEOTIDE SEQUENCE [LARGE SCALE GENOMIC DNA]</scope>
    <source>
        <strain evidence="11">HN14</strain>
    </source>
</reference>
<evidence type="ECO:0000256" key="5">
    <source>
        <dbReference type="ARBA" id="ARBA00022989"/>
    </source>
</evidence>
<dbReference type="InterPro" id="IPR017871">
    <property type="entry name" value="ABC_transporter-like_CS"/>
</dbReference>
<feature type="transmembrane region" description="Helical" evidence="7">
    <location>
        <begin position="155"/>
        <end position="173"/>
    </location>
</feature>
<keyword evidence="2 7" id="KW-0812">Transmembrane</keyword>
<comment type="subcellular location">
    <subcellularLocation>
        <location evidence="1">Cell membrane</location>
        <topology evidence="1">Multi-pass membrane protein</topology>
    </subcellularLocation>
</comment>
<gene>
    <name evidence="10" type="ORF">QNI29_20390</name>
</gene>
<dbReference type="RefSeq" id="WP_231419498.1">
    <property type="nucleotide sequence ID" value="NZ_CP126446.1"/>
</dbReference>
<feature type="transmembrane region" description="Helical" evidence="7">
    <location>
        <begin position="15"/>
        <end position="40"/>
    </location>
</feature>
<keyword evidence="6 7" id="KW-0472">Membrane</keyword>
<evidence type="ECO:0000256" key="1">
    <source>
        <dbReference type="ARBA" id="ARBA00004651"/>
    </source>
</evidence>
<evidence type="ECO:0000256" key="7">
    <source>
        <dbReference type="SAM" id="Phobius"/>
    </source>
</evidence>
<dbReference type="SUPFAM" id="SSF90123">
    <property type="entry name" value="ABC transporter transmembrane region"/>
    <property type="match status" value="1"/>
</dbReference>
<dbReference type="PROSITE" id="PS50893">
    <property type="entry name" value="ABC_TRANSPORTER_2"/>
    <property type="match status" value="1"/>
</dbReference>
<feature type="transmembrane region" description="Helical" evidence="7">
    <location>
        <begin position="278"/>
        <end position="296"/>
    </location>
</feature>
<evidence type="ECO:0000313" key="11">
    <source>
        <dbReference type="Proteomes" id="UP001236652"/>
    </source>
</evidence>
<organism evidence="10 11">
    <name type="scientific">Pontibacillus chungwhensis</name>
    <dbReference type="NCBI Taxonomy" id="265426"/>
    <lineage>
        <taxon>Bacteria</taxon>
        <taxon>Bacillati</taxon>
        <taxon>Bacillota</taxon>
        <taxon>Bacilli</taxon>
        <taxon>Bacillales</taxon>
        <taxon>Bacillaceae</taxon>
        <taxon>Pontibacillus</taxon>
    </lineage>
</organism>
<dbReference type="InterPro" id="IPR036640">
    <property type="entry name" value="ABC1_TM_sf"/>
</dbReference>
<dbReference type="PANTHER" id="PTHR43394:SF1">
    <property type="entry name" value="ATP-BINDING CASSETTE SUB-FAMILY B MEMBER 10, MITOCHONDRIAL"/>
    <property type="match status" value="1"/>
</dbReference>
<dbReference type="EMBL" id="CP126446">
    <property type="protein sequence ID" value="WIF98053.1"/>
    <property type="molecule type" value="Genomic_DNA"/>
</dbReference>
<keyword evidence="5 7" id="KW-1133">Transmembrane helix</keyword>
<dbReference type="Pfam" id="PF00005">
    <property type="entry name" value="ABC_tran"/>
    <property type="match status" value="1"/>
</dbReference>
<dbReference type="SMART" id="SM00382">
    <property type="entry name" value="AAA"/>
    <property type="match status" value="1"/>
</dbReference>
<accession>A0ABY8UXX8</accession>
<keyword evidence="3" id="KW-0547">Nucleotide-binding</keyword>
<dbReference type="InterPro" id="IPR027417">
    <property type="entry name" value="P-loop_NTPase"/>
</dbReference>
<keyword evidence="11" id="KW-1185">Reference proteome</keyword>
<dbReference type="InterPro" id="IPR003439">
    <property type="entry name" value="ABC_transporter-like_ATP-bd"/>
</dbReference>
<feature type="transmembrane region" description="Helical" evidence="7">
    <location>
        <begin position="235"/>
        <end position="258"/>
    </location>
</feature>
<evidence type="ECO:0000256" key="3">
    <source>
        <dbReference type="ARBA" id="ARBA00022741"/>
    </source>
</evidence>
<evidence type="ECO:0000256" key="4">
    <source>
        <dbReference type="ARBA" id="ARBA00022840"/>
    </source>
</evidence>
<sequence>MKTIASYIKVYKGSAIIALLLMVVELIVELLQPLIMGIIIDRGVLKQDLSAVAGWGGLLLGLSLLAFTAGITNSFFAANVSQGVAHNVRKDMFQRIQYFFPTQLQTYSLSTLLTRMTSDVTQLQSLLFMAMRIMLRAPLFILFGLVMAFVVEPDLALILLLVVPLLLGCMIIVMTKGVKRFRSVQVKLDQVNHVIRENLFNMRLVKAYDRGDFEQQQFQEANGPLRKANTKALRLMETTMPMIMFGMNVSLIVILWFGSYQLNGGGTQPGEVVSVLNYGMRIMFSFGVFSFLIMLFSRGRASISRIESILKEQKGEQGQKQTAAYQAGDVTFHNVSFSYPTRTSYPALKNISFTVRQGEMLGILGETGAGKTTLAQLIPRLYGPTSGQITFAETNSDELDVTEIRDKVGVVPQEAHLFSGTVRENLLWGNPEGTEEDLRQSTMDAGIYEFIKALPKGFDTKIGQKGVNFSGGQKQRICIARALMKKPDVLILDDSTSALDAKTESEILRKLSRLPYTVFIIAQKISSVKEADQLLLLHEGEVQGIGTHNELLTNNPFYQTLYESQQQKGAGNYVENSY</sequence>
<feature type="transmembrane region" description="Helical" evidence="7">
    <location>
        <begin position="126"/>
        <end position="149"/>
    </location>
</feature>
<evidence type="ECO:0000256" key="6">
    <source>
        <dbReference type="ARBA" id="ARBA00023136"/>
    </source>
</evidence>
<name>A0ABY8UXX8_9BACI</name>
<evidence type="ECO:0000313" key="10">
    <source>
        <dbReference type="EMBL" id="WIF98053.1"/>
    </source>
</evidence>
<proteinExistence type="predicted"/>
<feature type="transmembrane region" description="Helical" evidence="7">
    <location>
        <begin position="52"/>
        <end position="76"/>
    </location>
</feature>
<evidence type="ECO:0000259" key="8">
    <source>
        <dbReference type="PROSITE" id="PS50893"/>
    </source>
</evidence>
<dbReference type="InterPro" id="IPR003593">
    <property type="entry name" value="AAA+_ATPase"/>
</dbReference>
<dbReference type="PANTHER" id="PTHR43394">
    <property type="entry name" value="ATP-DEPENDENT PERMEASE MDL1, MITOCHONDRIAL"/>
    <property type="match status" value="1"/>
</dbReference>
<dbReference type="SUPFAM" id="SSF52540">
    <property type="entry name" value="P-loop containing nucleoside triphosphate hydrolases"/>
    <property type="match status" value="1"/>
</dbReference>
<dbReference type="Proteomes" id="UP001236652">
    <property type="component" value="Chromosome"/>
</dbReference>
<feature type="domain" description="ABC transporter" evidence="8">
    <location>
        <begin position="330"/>
        <end position="564"/>
    </location>
</feature>
<evidence type="ECO:0000256" key="2">
    <source>
        <dbReference type="ARBA" id="ARBA00022692"/>
    </source>
</evidence>
<dbReference type="InterPro" id="IPR011527">
    <property type="entry name" value="ABC1_TM_dom"/>
</dbReference>
<dbReference type="InterPro" id="IPR039421">
    <property type="entry name" value="Type_1_exporter"/>
</dbReference>
<keyword evidence="4 10" id="KW-0067">ATP-binding</keyword>